<dbReference type="InterPro" id="IPR000064">
    <property type="entry name" value="NLP_P60_dom"/>
</dbReference>
<dbReference type="Proteomes" id="UP001216253">
    <property type="component" value="Unassembled WGS sequence"/>
</dbReference>
<evidence type="ECO:0000256" key="4">
    <source>
        <dbReference type="ARBA" id="ARBA00022807"/>
    </source>
</evidence>
<keyword evidence="3" id="KW-0378">Hydrolase</keyword>
<keyword evidence="7" id="KW-1185">Reference proteome</keyword>
<dbReference type="InterPro" id="IPR038765">
    <property type="entry name" value="Papain-like_cys_pep_sf"/>
</dbReference>
<dbReference type="PROSITE" id="PS51935">
    <property type="entry name" value="NLPC_P60"/>
    <property type="match status" value="1"/>
</dbReference>
<dbReference type="EMBL" id="JARESE010000010">
    <property type="protein sequence ID" value="MDE8650815.1"/>
    <property type="molecule type" value="Genomic_DNA"/>
</dbReference>
<reference evidence="6 7" key="1">
    <citation type="submission" date="2023-03" db="EMBL/GenBank/DDBJ databases">
        <title>NovoSphingobium album sp. nov. isolated from polycyclic aromatic hydrocarbons- and heavy-metal polluted soil.</title>
        <authorList>
            <person name="Liu Z."/>
            <person name="Wang K."/>
        </authorList>
    </citation>
    <scope>NUCLEOTIDE SEQUENCE [LARGE SCALE GENOMIC DNA]</scope>
    <source>
        <strain evidence="6 7">H3SJ31-1</strain>
    </source>
</reference>
<name>A0ABT5WL94_9SPHN</name>
<evidence type="ECO:0000256" key="3">
    <source>
        <dbReference type="ARBA" id="ARBA00022801"/>
    </source>
</evidence>
<evidence type="ECO:0000313" key="7">
    <source>
        <dbReference type="Proteomes" id="UP001216253"/>
    </source>
</evidence>
<accession>A0ABT5WL94</accession>
<keyword evidence="2" id="KW-0645">Protease</keyword>
<dbReference type="RefSeq" id="WP_275226894.1">
    <property type="nucleotide sequence ID" value="NZ_JARESE010000010.1"/>
</dbReference>
<evidence type="ECO:0000256" key="2">
    <source>
        <dbReference type="ARBA" id="ARBA00022670"/>
    </source>
</evidence>
<comment type="caution">
    <text evidence="6">The sequence shown here is derived from an EMBL/GenBank/DDBJ whole genome shotgun (WGS) entry which is preliminary data.</text>
</comment>
<gene>
    <name evidence="6" type="ORF">PYV00_03650</name>
</gene>
<evidence type="ECO:0000256" key="1">
    <source>
        <dbReference type="ARBA" id="ARBA00007074"/>
    </source>
</evidence>
<feature type="domain" description="NlpC/P60" evidence="5">
    <location>
        <begin position="4"/>
        <end position="144"/>
    </location>
</feature>
<comment type="similarity">
    <text evidence="1">Belongs to the peptidase C40 family.</text>
</comment>
<keyword evidence="4" id="KW-0788">Thiol protease</keyword>
<dbReference type="Gene3D" id="3.90.1720.10">
    <property type="entry name" value="endopeptidase domain like (from Nostoc punctiforme)"/>
    <property type="match status" value="1"/>
</dbReference>
<evidence type="ECO:0000259" key="5">
    <source>
        <dbReference type="PROSITE" id="PS51935"/>
    </source>
</evidence>
<proteinExistence type="inferred from homology"/>
<organism evidence="6 7">
    <name type="scientific">Novosphingobium album</name>
    <name type="common">ex Liu et al. 2023</name>
    <dbReference type="NCBI Taxonomy" id="3031130"/>
    <lineage>
        <taxon>Bacteria</taxon>
        <taxon>Pseudomonadati</taxon>
        <taxon>Pseudomonadota</taxon>
        <taxon>Alphaproteobacteria</taxon>
        <taxon>Sphingomonadales</taxon>
        <taxon>Sphingomonadaceae</taxon>
        <taxon>Novosphingobium</taxon>
    </lineage>
</organism>
<evidence type="ECO:0000313" key="6">
    <source>
        <dbReference type="EMBL" id="MDE8650815.1"/>
    </source>
</evidence>
<protein>
    <recommendedName>
        <fullName evidence="5">NlpC/P60 domain-containing protein</fullName>
    </recommendedName>
</protein>
<dbReference type="SUPFAM" id="SSF54001">
    <property type="entry name" value="Cysteine proteinases"/>
    <property type="match status" value="1"/>
</dbReference>
<sequence>MSDPAHGEALARAARALVGTRFRLHGRDPHGGLDCIGVLHAALGALGREPPLPNGYPLRARTPGPVEALARRCGLRPADGPIAPGDVMLARPAPLQHHVLIAVGGARFVHAHAGLRRVVMGPIPPEWPIIGHWRLAWAPDAQDMR</sequence>